<accession>A0A8J3TEY4</accession>
<keyword evidence="8" id="KW-1185">Reference proteome</keyword>
<keyword evidence="3 6" id="KW-1133">Transmembrane helix</keyword>
<protein>
    <recommendedName>
        <fullName evidence="9">DUF4870 domain-containing protein</fullName>
    </recommendedName>
</protein>
<keyword evidence="2 6" id="KW-0812">Transmembrane</keyword>
<proteinExistence type="predicted"/>
<evidence type="ECO:0000313" key="8">
    <source>
        <dbReference type="Proteomes" id="UP000599074"/>
    </source>
</evidence>
<reference evidence="7" key="1">
    <citation type="submission" date="2021-01" db="EMBL/GenBank/DDBJ databases">
        <title>Whole genome shotgun sequence of Planosporangium mesophilum NBRC 109066.</title>
        <authorList>
            <person name="Komaki H."/>
            <person name="Tamura T."/>
        </authorList>
    </citation>
    <scope>NUCLEOTIDE SEQUENCE</scope>
    <source>
        <strain evidence="7">NBRC 109066</strain>
    </source>
</reference>
<dbReference type="InterPro" id="IPR019109">
    <property type="entry name" value="MamF_MmsF"/>
</dbReference>
<evidence type="ECO:0000256" key="1">
    <source>
        <dbReference type="ARBA" id="ARBA00004141"/>
    </source>
</evidence>
<evidence type="ECO:0000313" key="7">
    <source>
        <dbReference type="EMBL" id="GII24572.1"/>
    </source>
</evidence>
<dbReference type="AlphaFoldDB" id="A0A8J3TEY4"/>
<evidence type="ECO:0000256" key="6">
    <source>
        <dbReference type="SAM" id="Phobius"/>
    </source>
</evidence>
<dbReference type="EMBL" id="BOON01000039">
    <property type="protein sequence ID" value="GII24572.1"/>
    <property type="molecule type" value="Genomic_DNA"/>
</dbReference>
<feature type="compositionally biased region" description="Pro residues" evidence="5">
    <location>
        <begin position="1"/>
        <end position="10"/>
    </location>
</feature>
<dbReference type="RefSeq" id="WP_168117009.1">
    <property type="nucleotide sequence ID" value="NZ_BOON01000039.1"/>
</dbReference>
<dbReference type="Pfam" id="PF09685">
    <property type="entry name" value="MamF_MmsF"/>
    <property type="match status" value="1"/>
</dbReference>
<evidence type="ECO:0000256" key="5">
    <source>
        <dbReference type="SAM" id="MobiDB-lite"/>
    </source>
</evidence>
<feature type="transmembrane region" description="Helical" evidence="6">
    <location>
        <begin position="118"/>
        <end position="145"/>
    </location>
</feature>
<comment type="subcellular location">
    <subcellularLocation>
        <location evidence="1">Membrane</location>
        <topology evidence="1">Multi-pass membrane protein</topology>
    </subcellularLocation>
</comment>
<name>A0A8J3TEY4_9ACTN</name>
<keyword evidence="4 6" id="KW-0472">Membrane</keyword>
<evidence type="ECO:0008006" key="9">
    <source>
        <dbReference type="Google" id="ProtNLM"/>
    </source>
</evidence>
<comment type="caution">
    <text evidence="7">The sequence shown here is derived from an EMBL/GenBank/DDBJ whole genome shotgun (WGS) entry which is preliminary data.</text>
</comment>
<organism evidence="7 8">
    <name type="scientific">Planosporangium mesophilum</name>
    <dbReference type="NCBI Taxonomy" id="689768"/>
    <lineage>
        <taxon>Bacteria</taxon>
        <taxon>Bacillati</taxon>
        <taxon>Actinomycetota</taxon>
        <taxon>Actinomycetes</taxon>
        <taxon>Micromonosporales</taxon>
        <taxon>Micromonosporaceae</taxon>
        <taxon>Planosporangium</taxon>
    </lineage>
</organism>
<evidence type="ECO:0000256" key="2">
    <source>
        <dbReference type="ARBA" id="ARBA00022692"/>
    </source>
</evidence>
<feature type="region of interest" description="Disordered" evidence="5">
    <location>
        <begin position="1"/>
        <end position="43"/>
    </location>
</feature>
<gene>
    <name evidence="7" type="ORF">Pme01_41690</name>
</gene>
<feature type="transmembrane region" description="Helical" evidence="6">
    <location>
        <begin position="93"/>
        <end position="112"/>
    </location>
</feature>
<sequence length="164" mass="17439">MTEPPPPGDRPPPRDREPPDRPPPWERPPPGGPGPGGRHHGSSGDEDRIWALVAHFGGALLTFVSGATLGWVPPLIAYLAKGRESPTVRAHSLTALNFFLLWSMISVAGWFLGACGSIFVLGAIFYGVPLVATAVGTIFGVIAGIKAAEGEFYTYPLSTTIIRR</sequence>
<evidence type="ECO:0000256" key="3">
    <source>
        <dbReference type="ARBA" id="ARBA00022989"/>
    </source>
</evidence>
<evidence type="ECO:0000256" key="4">
    <source>
        <dbReference type="ARBA" id="ARBA00023136"/>
    </source>
</evidence>
<dbReference type="Proteomes" id="UP000599074">
    <property type="component" value="Unassembled WGS sequence"/>
</dbReference>
<feature type="transmembrane region" description="Helical" evidence="6">
    <location>
        <begin position="49"/>
        <end position="72"/>
    </location>
</feature>
<feature type="compositionally biased region" description="Basic and acidic residues" evidence="5">
    <location>
        <begin position="11"/>
        <end position="24"/>
    </location>
</feature>